<evidence type="ECO:0000313" key="3">
    <source>
        <dbReference type="Proteomes" id="UP000308000"/>
    </source>
</evidence>
<dbReference type="Proteomes" id="UP000536909">
    <property type="component" value="Unassembled WGS sequence"/>
</dbReference>
<organism evidence="2 3">
    <name type="scientific">Deinococcus metallilatus</name>
    <dbReference type="NCBI Taxonomy" id="1211322"/>
    <lineage>
        <taxon>Bacteria</taxon>
        <taxon>Thermotogati</taxon>
        <taxon>Deinococcota</taxon>
        <taxon>Deinococci</taxon>
        <taxon>Deinococcales</taxon>
        <taxon>Deinococcaceae</taxon>
        <taxon>Deinococcus</taxon>
    </lineage>
</organism>
<evidence type="ECO:0000313" key="1">
    <source>
        <dbReference type="EMBL" id="MBB5297076.1"/>
    </source>
</evidence>
<accession>A0AAJ5F0U1</accession>
<keyword evidence="2" id="KW-0378">Hydrolase</keyword>
<reference evidence="2 3" key="1">
    <citation type="submission" date="2019-04" db="EMBL/GenBank/DDBJ databases">
        <title>Deinococcus metalilatus MA1002 mutant No.5.</title>
        <authorList>
            <person name="Park W."/>
            <person name="Park C."/>
        </authorList>
    </citation>
    <scope>NUCLEOTIDE SEQUENCE [LARGE SCALE GENOMIC DNA]</scope>
    <source>
        <strain evidence="2 3">MA1002-m5</strain>
    </source>
</reference>
<dbReference type="EMBL" id="JACHFV010000017">
    <property type="protein sequence ID" value="MBB5297076.1"/>
    <property type="molecule type" value="Genomic_DNA"/>
</dbReference>
<dbReference type="EMBL" id="VBRC01000017">
    <property type="protein sequence ID" value="TLK22374.1"/>
    <property type="molecule type" value="Genomic_DNA"/>
</dbReference>
<sequence>MAKNTLISYESALRTFANYCEAQGVFHVEALNRKPLRFLLSGDRGAGMTVMAGLRIKELTVWGELDRGLIGAPRAGSIPLR</sequence>
<reference evidence="1 4" key="2">
    <citation type="submission" date="2020-08" db="EMBL/GenBank/DDBJ databases">
        <title>Genomic Encyclopedia of Type Strains, Phase IV (KMG-IV): sequencing the most valuable type-strain genomes for metagenomic binning, comparative biology and taxonomic classification.</title>
        <authorList>
            <person name="Goeker M."/>
        </authorList>
    </citation>
    <scope>NUCLEOTIDE SEQUENCE [LARGE SCALE GENOMIC DNA]</scope>
    <source>
        <strain evidence="1 4">DSM 105434</strain>
    </source>
</reference>
<proteinExistence type="predicted"/>
<evidence type="ECO:0000313" key="4">
    <source>
        <dbReference type="Proteomes" id="UP000536909"/>
    </source>
</evidence>
<keyword evidence="4" id="KW-1185">Reference proteome</keyword>
<name>A0AAJ5F0U1_9DEIO</name>
<evidence type="ECO:0000313" key="2">
    <source>
        <dbReference type="EMBL" id="TLK22374.1"/>
    </source>
</evidence>
<comment type="caution">
    <text evidence="2">The sequence shown here is derived from an EMBL/GenBank/DDBJ whole genome shotgun (WGS) entry which is preliminary data.</text>
</comment>
<dbReference type="RefSeq" id="WP_129117977.1">
    <property type="nucleotide sequence ID" value="NZ_BSUI01000038.1"/>
</dbReference>
<dbReference type="AlphaFoldDB" id="A0AAJ5F0U1"/>
<protein>
    <submittedName>
        <fullName evidence="2">DEAD/DEAH box helicase</fullName>
    </submittedName>
    <submittedName>
        <fullName evidence="1">Site-specific recombinase XerD</fullName>
    </submittedName>
</protein>
<keyword evidence="2" id="KW-0347">Helicase</keyword>
<dbReference type="Proteomes" id="UP000308000">
    <property type="component" value="Unassembled WGS sequence"/>
</dbReference>
<gene>
    <name evidence="2" type="ORF">FCS05_17900</name>
    <name evidence="1" type="ORF">HNQ10_003942</name>
</gene>
<keyword evidence="2" id="KW-0547">Nucleotide-binding</keyword>
<keyword evidence="2" id="KW-0067">ATP-binding</keyword>
<dbReference type="GO" id="GO:0004386">
    <property type="term" value="F:helicase activity"/>
    <property type="evidence" value="ECO:0007669"/>
    <property type="project" value="UniProtKB-KW"/>
</dbReference>